<reference evidence="2" key="1">
    <citation type="submission" date="2022-11" db="UniProtKB">
        <authorList>
            <consortium name="WormBaseParasite"/>
        </authorList>
    </citation>
    <scope>IDENTIFICATION</scope>
</reference>
<name>A0A914RDU7_PAREQ</name>
<protein>
    <submittedName>
        <fullName evidence="2">Uncharacterized protein</fullName>
    </submittedName>
</protein>
<proteinExistence type="predicted"/>
<sequence length="55" mass="5982">MELSAVFGNEVKIWIMNPLSERILQRLQHNINSSKAISSLSHADRATIATGGMSG</sequence>
<organism evidence="1 2">
    <name type="scientific">Parascaris equorum</name>
    <name type="common">Equine roundworm</name>
    <dbReference type="NCBI Taxonomy" id="6256"/>
    <lineage>
        <taxon>Eukaryota</taxon>
        <taxon>Metazoa</taxon>
        <taxon>Ecdysozoa</taxon>
        <taxon>Nematoda</taxon>
        <taxon>Chromadorea</taxon>
        <taxon>Rhabditida</taxon>
        <taxon>Spirurina</taxon>
        <taxon>Ascaridomorpha</taxon>
        <taxon>Ascaridoidea</taxon>
        <taxon>Ascarididae</taxon>
        <taxon>Parascaris</taxon>
    </lineage>
</organism>
<keyword evidence="1" id="KW-1185">Reference proteome</keyword>
<dbReference type="WBParaSite" id="PEQ_0000448001-mRNA-1">
    <property type="protein sequence ID" value="PEQ_0000448001-mRNA-1"/>
    <property type="gene ID" value="PEQ_0000448001"/>
</dbReference>
<dbReference type="AlphaFoldDB" id="A0A914RDU7"/>
<evidence type="ECO:0000313" key="1">
    <source>
        <dbReference type="Proteomes" id="UP000887564"/>
    </source>
</evidence>
<evidence type="ECO:0000313" key="2">
    <source>
        <dbReference type="WBParaSite" id="PEQ_0000448001-mRNA-1"/>
    </source>
</evidence>
<dbReference type="Proteomes" id="UP000887564">
    <property type="component" value="Unplaced"/>
</dbReference>
<accession>A0A914RDU7</accession>